<name>A0A660L460_9ACTN</name>
<dbReference type="GO" id="GO:0000272">
    <property type="term" value="P:polysaccharide catabolic process"/>
    <property type="evidence" value="ECO:0007669"/>
    <property type="project" value="InterPro"/>
</dbReference>
<protein>
    <submittedName>
        <fullName evidence="6">Cellulase (Glycosyl hydrolase family 5)</fullName>
    </submittedName>
</protein>
<accession>A0A660L460</accession>
<evidence type="ECO:0000313" key="7">
    <source>
        <dbReference type="Proteomes" id="UP000278962"/>
    </source>
</evidence>
<dbReference type="InterPro" id="IPR051923">
    <property type="entry name" value="Glycosyl_Hydrolase_39"/>
</dbReference>
<keyword evidence="1 3" id="KW-0378">Hydrolase</keyword>
<dbReference type="SUPFAM" id="SSF51445">
    <property type="entry name" value="(Trans)glycosidases"/>
    <property type="match status" value="1"/>
</dbReference>
<proteinExistence type="inferred from homology"/>
<sequence>MTETRRRRARRLFAVAAVCTAALPTAPALAAPDQLSLIEDEKLMLESGPEVQAQALDEAKALGADLIRANVIWARVAPSSNSTKKPKGFNGKKPESYGGNFAMLDSFVAGAQARGMQVLLTPTGPIPAWASRCKGSVAARKVCKPDPKLFGDFVRALGTKYPTVKYWSIWNEPNLGSWLKPQYEVVGGVAVQKSASLYRSLAKSAISSLRATGHKTTTDQIWLGETAPLGDDPSGCSAQRKLRAPKGCAKKITKTSPETFLRGVFCLSKSGGSLGGVEGKEQGCKGYKKLAINGYAHHPYTRGGSRPPLSKTNAGEITIGVASRLTRLLDQAGKRKRIPSKLPVHFTEHGWQTNPPGVNDIFAVTDAQQSEYINQSDWIAYKNKRVKTVAQYKIVDDQSIGAGFQMGLRLFNGGARKPSYDAYKLPIWVSKKGSNVTVYGQVRPLEPGAAGTVDVQNAPAGSSAFKTVQSVPVTSANGIFTVDLPDTGGTWRLKWGDVTSRQAEVASK</sequence>
<dbReference type="Gene3D" id="3.20.20.80">
    <property type="entry name" value="Glycosidases"/>
    <property type="match status" value="1"/>
</dbReference>
<reference evidence="6 7" key="1">
    <citation type="submission" date="2018-10" db="EMBL/GenBank/DDBJ databases">
        <title>Genomic Encyclopedia of Archaeal and Bacterial Type Strains, Phase II (KMG-II): from individual species to whole genera.</title>
        <authorList>
            <person name="Goeker M."/>
        </authorList>
    </citation>
    <scope>NUCLEOTIDE SEQUENCE [LARGE SCALE GENOMIC DNA]</scope>
    <source>
        <strain evidence="6 7">DSM 14954</strain>
    </source>
</reference>
<evidence type="ECO:0000313" key="6">
    <source>
        <dbReference type="EMBL" id="RKQ87642.1"/>
    </source>
</evidence>
<dbReference type="Pfam" id="PF00150">
    <property type="entry name" value="Cellulase"/>
    <property type="match status" value="1"/>
</dbReference>
<keyword evidence="4" id="KW-0732">Signal</keyword>
<dbReference type="AlphaFoldDB" id="A0A660L460"/>
<gene>
    <name evidence="6" type="ORF">C8N24_5667</name>
</gene>
<feature type="domain" description="Glycoside hydrolase family 5" evidence="5">
    <location>
        <begin position="51"/>
        <end position="215"/>
    </location>
</feature>
<dbReference type="InterPro" id="IPR017853">
    <property type="entry name" value="GH"/>
</dbReference>
<evidence type="ECO:0000256" key="4">
    <source>
        <dbReference type="SAM" id="SignalP"/>
    </source>
</evidence>
<comment type="similarity">
    <text evidence="3">Belongs to the glycosyl hydrolase 5 (cellulase A) family.</text>
</comment>
<keyword evidence="7" id="KW-1185">Reference proteome</keyword>
<comment type="caution">
    <text evidence="6">The sequence shown here is derived from an EMBL/GenBank/DDBJ whole genome shotgun (WGS) entry which is preliminary data.</text>
</comment>
<evidence type="ECO:0000256" key="3">
    <source>
        <dbReference type="RuleBase" id="RU361153"/>
    </source>
</evidence>
<dbReference type="Proteomes" id="UP000278962">
    <property type="component" value="Unassembled WGS sequence"/>
</dbReference>
<evidence type="ECO:0000256" key="1">
    <source>
        <dbReference type="ARBA" id="ARBA00022801"/>
    </source>
</evidence>
<dbReference type="GO" id="GO:0004553">
    <property type="term" value="F:hydrolase activity, hydrolyzing O-glycosyl compounds"/>
    <property type="evidence" value="ECO:0007669"/>
    <property type="project" value="InterPro"/>
</dbReference>
<feature type="signal peptide" evidence="4">
    <location>
        <begin position="1"/>
        <end position="30"/>
    </location>
</feature>
<evidence type="ECO:0000256" key="2">
    <source>
        <dbReference type="ARBA" id="ARBA00023295"/>
    </source>
</evidence>
<evidence type="ECO:0000259" key="5">
    <source>
        <dbReference type="Pfam" id="PF00150"/>
    </source>
</evidence>
<feature type="chain" id="PRO_5024984764" evidence="4">
    <location>
        <begin position="31"/>
        <end position="508"/>
    </location>
</feature>
<dbReference type="InterPro" id="IPR001547">
    <property type="entry name" value="Glyco_hydro_5"/>
</dbReference>
<dbReference type="RefSeq" id="WP_170179478.1">
    <property type="nucleotide sequence ID" value="NZ_RBIL01000002.1"/>
</dbReference>
<keyword evidence="2 3" id="KW-0326">Glycosidase</keyword>
<dbReference type="PANTHER" id="PTHR12631:SF10">
    <property type="entry name" value="BETA-XYLOSIDASE-LIKE PROTEIN-RELATED"/>
    <property type="match status" value="1"/>
</dbReference>
<organism evidence="6 7">
    <name type="scientific">Solirubrobacter pauli</name>
    <dbReference type="NCBI Taxonomy" id="166793"/>
    <lineage>
        <taxon>Bacteria</taxon>
        <taxon>Bacillati</taxon>
        <taxon>Actinomycetota</taxon>
        <taxon>Thermoleophilia</taxon>
        <taxon>Solirubrobacterales</taxon>
        <taxon>Solirubrobacteraceae</taxon>
        <taxon>Solirubrobacter</taxon>
    </lineage>
</organism>
<dbReference type="PANTHER" id="PTHR12631">
    <property type="entry name" value="ALPHA-L-IDURONIDASE"/>
    <property type="match status" value="1"/>
</dbReference>
<dbReference type="EMBL" id="RBIL01000002">
    <property type="protein sequence ID" value="RKQ87642.1"/>
    <property type="molecule type" value="Genomic_DNA"/>
</dbReference>